<dbReference type="OrthoDB" id="4587497at2759"/>
<reference evidence="2" key="4">
    <citation type="submission" date="2015-04" db="EMBL/GenBank/DDBJ databases">
        <title>Maintaining two mating types: Structure of the mating type locus and its role in heterokaryosis in Podospora anserina.</title>
        <authorList>
            <person name="Grognet P."/>
            <person name="Bidard F."/>
            <person name="Kuchly C."/>
            <person name="Chan Ho Tong L."/>
            <person name="Coppin E."/>
            <person name="Ait Benkhali J."/>
            <person name="Couloux A."/>
            <person name="Wincker P."/>
            <person name="Debuchy R."/>
            <person name="Silar P."/>
        </authorList>
    </citation>
    <scope>NUCLEOTIDE SEQUENCE</scope>
</reference>
<reference evidence="3" key="3">
    <citation type="journal article" date="2014" name="Genetics">
        <title>Maintaining two mating types: Structure of the mating type locus and its role in heterokaryosis in Podospora anserina.</title>
        <authorList>
            <person name="Grognet P."/>
            <person name="Bidard F."/>
            <person name="Kuchly C."/>
            <person name="Tong L.C.H."/>
            <person name="Coppin E."/>
            <person name="Benkhali J.A."/>
            <person name="Couloux A."/>
            <person name="Wincker P."/>
            <person name="Debuchy R."/>
            <person name="Silar P."/>
        </authorList>
    </citation>
    <scope>GENOME REANNOTATION</scope>
    <source>
        <strain evidence="3">S / ATCC MYA-4624 / DSM 980 / FGSC 10383</strain>
    </source>
</reference>
<dbReference type="EMBL" id="CU633865">
    <property type="protein sequence ID" value="CAP64724.1"/>
    <property type="molecule type" value="Genomic_DNA"/>
</dbReference>
<evidence type="ECO:0000313" key="3">
    <source>
        <dbReference type="Proteomes" id="UP000001197"/>
    </source>
</evidence>
<dbReference type="HOGENOM" id="CLU_1611473_0_0_1"/>
<sequence length="165" mass="18155">MRASLQAYSTATMGNCTWTIGSCFHPFSSCSDHLFFPCFTPGNLLPRSLSMADPLSVIGSAAGVASLGIQGCQGLMAYFQAIGERKHQIKDDLRNLQNLQSLFMVITDVLPQLQQNHSSEYAVVKKCLFDCEDHLVRMQGLLSTIDKSYPGDSLKGKLFRKVSTL</sequence>
<dbReference type="eggNOG" id="ENOG502SSTG">
    <property type="taxonomic scope" value="Eukaryota"/>
</dbReference>
<gene>
    <name evidence="1" type="ORF">PODANS_5_9905</name>
</gene>
<organism evidence="1">
    <name type="scientific">Podospora anserina (strain S / ATCC MYA-4624 / DSM 980 / FGSC 10383)</name>
    <name type="common">Pleurage anserina</name>
    <dbReference type="NCBI Taxonomy" id="515849"/>
    <lineage>
        <taxon>Eukaryota</taxon>
        <taxon>Fungi</taxon>
        <taxon>Dikarya</taxon>
        <taxon>Ascomycota</taxon>
        <taxon>Pezizomycotina</taxon>
        <taxon>Sordariomycetes</taxon>
        <taxon>Sordariomycetidae</taxon>
        <taxon>Sordariales</taxon>
        <taxon>Podosporaceae</taxon>
        <taxon>Podospora</taxon>
        <taxon>Podospora anserina</taxon>
    </lineage>
</organism>
<dbReference type="EMBL" id="FO904940">
    <property type="protein sequence ID" value="CDP30122.1"/>
    <property type="molecule type" value="Genomic_DNA"/>
</dbReference>
<name>B2AL86_PODAN</name>
<keyword evidence="3" id="KW-1185">Reference proteome</keyword>
<dbReference type="Proteomes" id="UP000001197">
    <property type="component" value="Chromosome 5"/>
</dbReference>
<evidence type="ECO:0000313" key="1">
    <source>
        <dbReference type="EMBL" id="CAP64724.1"/>
    </source>
</evidence>
<dbReference type="AlphaFoldDB" id="B2AL86"/>
<reference evidence="1 3" key="1">
    <citation type="journal article" date="2008" name="Genome Biol.">
        <title>The genome sequence of the model ascomycete fungus Podospora anserina.</title>
        <authorList>
            <person name="Espagne E."/>
            <person name="Lespinet O."/>
            <person name="Malagnac F."/>
            <person name="Da Silva C."/>
            <person name="Jaillon O."/>
            <person name="Porcel B.M."/>
            <person name="Couloux A."/>
            <person name="Aury J.-M."/>
            <person name="Segurens B."/>
            <person name="Poulain J."/>
            <person name="Anthouard V."/>
            <person name="Grossetete S."/>
            <person name="Khalili H."/>
            <person name="Coppin E."/>
            <person name="Dequard-Chablat M."/>
            <person name="Picard M."/>
            <person name="Contamine V."/>
            <person name="Arnaise S."/>
            <person name="Bourdais A."/>
            <person name="Berteaux-Lecellier V."/>
            <person name="Gautheret D."/>
            <person name="de Vries R.P."/>
            <person name="Battaglia E."/>
            <person name="Coutinho P.M."/>
            <person name="Danchin E.G.J."/>
            <person name="Henrissat B."/>
            <person name="El Khoury R."/>
            <person name="Sainsard-Chanet A."/>
            <person name="Boivin A."/>
            <person name="Pinan-Lucarre B."/>
            <person name="Sellem C.H."/>
            <person name="Debuchy R."/>
            <person name="Wincker P."/>
            <person name="Weissenbach J."/>
            <person name="Silar P."/>
        </authorList>
    </citation>
    <scope>NUCLEOTIDE SEQUENCE [LARGE SCALE GENOMIC DNA]</scope>
    <source>
        <strain evidence="3">S / ATCC MYA-4624 / DSM 980 / FGSC 10383</strain>
        <strain evidence="1">S mat+</strain>
    </source>
</reference>
<dbReference type="VEuPathDB" id="FungiDB:PODANS_5_9905"/>
<reference evidence="1" key="2">
    <citation type="submission" date="2008-07" db="EMBL/GenBank/DDBJ databases">
        <authorList>
            <person name="Genoscope - CEA"/>
        </authorList>
    </citation>
    <scope>NUCLEOTIDE SEQUENCE</scope>
    <source>
        <strain evidence="1">S mat+</strain>
    </source>
</reference>
<dbReference type="PROSITE" id="PS51257">
    <property type="entry name" value="PROKAR_LIPOPROTEIN"/>
    <property type="match status" value="1"/>
</dbReference>
<accession>B2AL86</accession>
<dbReference type="RefSeq" id="XP_001904817.1">
    <property type="nucleotide sequence ID" value="XM_001904782.1"/>
</dbReference>
<proteinExistence type="predicted"/>
<dbReference type="KEGG" id="pan:PODANSg1839"/>
<dbReference type="GeneID" id="6188837"/>
<protein>
    <submittedName>
        <fullName evidence="1">Podospora anserina S mat+ genomic DNA chromosome 5, supercontig 9</fullName>
    </submittedName>
</protein>
<evidence type="ECO:0000313" key="2">
    <source>
        <dbReference type="EMBL" id="CDP30122.1"/>
    </source>
</evidence>